<proteinExistence type="inferred from homology"/>
<keyword evidence="3" id="KW-0378">Hydrolase</keyword>
<reference evidence="6 7" key="1">
    <citation type="submission" date="2018-05" db="EMBL/GenBank/DDBJ databases">
        <title>Rhodobacteraceae gen. nov., sp. nov. isolated from sea water.</title>
        <authorList>
            <person name="Ren Y."/>
        </authorList>
    </citation>
    <scope>NUCLEOTIDE SEQUENCE [LARGE SCALE GENOMIC DNA]</scope>
    <source>
        <strain evidence="6 7">TG-679</strain>
    </source>
</reference>
<dbReference type="Gene3D" id="3.90.1720.10">
    <property type="entry name" value="endopeptidase domain like (from Nostoc punctiforme)"/>
    <property type="match status" value="1"/>
</dbReference>
<protein>
    <submittedName>
        <fullName evidence="6">Peptidase</fullName>
    </submittedName>
</protein>
<comment type="similarity">
    <text evidence="1">Belongs to the peptidase C40 family.</text>
</comment>
<dbReference type="PROSITE" id="PS51935">
    <property type="entry name" value="NLPC_P60"/>
    <property type="match status" value="1"/>
</dbReference>
<evidence type="ECO:0000256" key="2">
    <source>
        <dbReference type="ARBA" id="ARBA00022670"/>
    </source>
</evidence>
<dbReference type="OrthoDB" id="6058745at2"/>
<dbReference type="EMBL" id="QGKU01000031">
    <property type="protein sequence ID" value="PWR03043.1"/>
    <property type="molecule type" value="Genomic_DNA"/>
</dbReference>
<evidence type="ECO:0000256" key="3">
    <source>
        <dbReference type="ARBA" id="ARBA00022801"/>
    </source>
</evidence>
<dbReference type="GO" id="GO:0008234">
    <property type="term" value="F:cysteine-type peptidase activity"/>
    <property type="evidence" value="ECO:0007669"/>
    <property type="project" value="UniProtKB-KW"/>
</dbReference>
<evidence type="ECO:0000313" key="7">
    <source>
        <dbReference type="Proteomes" id="UP000245680"/>
    </source>
</evidence>
<dbReference type="NCBIfam" id="TIGR02219">
    <property type="entry name" value="phage_NlpC_fam"/>
    <property type="match status" value="1"/>
</dbReference>
<keyword evidence="2" id="KW-0645">Protease</keyword>
<gene>
    <name evidence="6" type="ORF">DKT77_08895</name>
</gene>
<dbReference type="RefSeq" id="WP_109811349.1">
    <property type="nucleotide sequence ID" value="NZ_QGKU01000031.1"/>
</dbReference>
<dbReference type="Proteomes" id="UP000245680">
    <property type="component" value="Unassembled WGS sequence"/>
</dbReference>
<evidence type="ECO:0000313" key="6">
    <source>
        <dbReference type="EMBL" id="PWR03043.1"/>
    </source>
</evidence>
<sequence>MTVGEQGVQIARRWIGTPYRHQASCAGAGSDCLGLLRGVWRELYGAEPEVIPPYSRDWAEPQGHEALWKAARRRLVPRPLSGEAVGDILLFRMREGCIAKHLGLQSNIGPGARFVHAYERHGVVESPLSDPWRRRIVARFAFPEEHN</sequence>
<evidence type="ECO:0000259" key="5">
    <source>
        <dbReference type="PROSITE" id="PS51935"/>
    </source>
</evidence>
<accession>A0A2V2LMS9</accession>
<name>A0A2V2LMS9_9RHOB</name>
<keyword evidence="4" id="KW-0788">Thiol protease</keyword>
<dbReference type="GO" id="GO:0006508">
    <property type="term" value="P:proteolysis"/>
    <property type="evidence" value="ECO:0007669"/>
    <property type="project" value="UniProtKB-KW"/>
</dbReference>
<feature type="domain" description="NlpC/P60" evidence="5">
    <location>
        <begin position="1"/>
        <end position="143"/>
    </location>
</feature>
<evidence type="ECO:0000256" key="1">
    <source>
        <dbReference type="ARBA" id="ARBA00007074"/>
    </source>
</evidence>
<evidence type="ECO:0000256" key="4">
    <source>
        <dbReference type="ARBA" id="ARBA00022807"/>
    </source>
</evidence>
<comment type="caution">
    <text evidence="6">The sequence shown here is derived from an EMBL/GenBank/DDBJ whole genome shotgun (WGS) entry which is preliminary data.</text>
</comment>
<dbReference type="InterPro" id="IPR000064">
    <property type="entry name" value="NLP_P60_dom"/>
</dbReference>
<organism evidence="6 7">
    <name type="scientific">Meridianimarinicoccus roseus</name>
    <dbReference type="NCBI Taxonomy" id="2072018"/>
    <lineage>
        <taxon>Bacteria</taxon>
        <taxon>Pseudomonadati</taxon>
        <taxon>Pseudomonadota</taxon>
        <taxon>Alphaproteobacteria</taxon>
        <taxon>Rhodobacterales</taxon>
        <taxon>Paracoccaceae</taxon>
        <taxon>Meridianimarinicoccus</taxon>
    </lineage>
</organism>
<dbReference type="AlphaFoldDB" id="A0A2V2LMS9"/>
<dbReference type="InterPro" id="IPR011929">
    <property type="entry name" value="Phage_pept_NlpC/P60"/>
</dbReference>
<dbReference type="SUPFAM" id="SSF54001">
    <property type="entry name" value="Cysteine proteinases"/>
    <property type="match status" value="1"/>
</dbReference>
<keyword evidence="7" id="KW-1185">Reference proteome</keyword>
<dbReference type="InterPro" id="IPR038765">
    <property type="entry name" value="Papain-like_cys_pep_sf"/>
</dbReference>